<gene>
    <name evidence="1" type="ORF">QE405_003884</name>
</gene>
<protein>
    <submittedName>
        <fullName evidence="1">Uncharacterized protein</fullName>
    </submittedName>
</protein>
<dbReference type="Proteomes" id="UP001239215">
    <property type="component" value="Unassembled WGS sequence"/>
</dbReference>
<proteinExistence type="predicted"/>
<dbReference type="EMBL" id="JAUTAN010000001">
    <property type="protein sequence ID" value="MDQ1106600.1"/>
    <property type="molecule type" value="Genomic_DNA"/>
</dbReference>
<name>A0AAJ1U259_9ACTN</name>
<dbReference type="AlphaFoldDB" id="A0AAJ1U259"/>
<dbReference type="RefSeq" id="WP_307204411.1">
    <property type="nucleotide sequence ID" value="NZ_JAUTAN010000001.1"/>
</dbReference>
<evidence type="ECO:0000313" key="1">
    <source>
        <dbReference type="EMBL" id="MDQ1106600.1"/>
    </source>
</evidence>
<comment type="caution">
    <text evidence="1">The sequence shown here is derived from an EMBL/GenBank/DDBJ whole genome shotgun (WGS) entry which is preliminary data.</text>
</comment>
<evidence type="ECO:0000313" key="2">
    <source>
        <dbReference type="Proteomes" id="UP001239215"/>
    </source>
</evidence>
<organism evidence="1 2">
    <name type="scientific">Nocardioides zeae</name>
    <dbReference type="NCBI Taxonomy" id="1457234"/>
    <lineage>
        <taxon>Bacteria</taxon>
        <taxon>Bacillati</taxon>
        <taxon>Actinomycetota</taxon>
        <taxon>Actinomycetes</taxon>
        <taxon>Propionibacteriales</taxon>
        <taxon>Nocardioidaceae</taxon>
        <taxon>Nocardioides</taxon>
    </lineage>
</organism>
<reference evidence="1" key="1">
    <citation type="submission" date="2023-07" db="EMBL/GenBank/DDBJ databases">
        <title>Functional and genomic diversity of the sorghum phyllosphere microbiome.</title>
        <authorList>
            <person name="Shade A."/>
        </authorList>
    </citation>
    <scope>NUCLEOTIDE SEQUENCE</scope>
    <source>
        <strain evidence="1">SORGH_AS_1067</strain>
    </source>
</reference>
<accession>A0AAJ1U259</accession>
<sequence length="160" mass="17319">MDTTTPTPPTARTARELRAGWEELLDPPDHDRPSLWILVVDGETRRLTSLLHEVADLPATPTPGDAAQLERFLAQLAAAVLRDRHRVAVALRRRGGPLPGATDLRWIETVYEACDAVDAPCETVHLVGDAGAFPVTRAEVRAARAAQRGRDARSSSTTAS</sequence>